<accession>A0AC35EY13</accession>
<organism evidence="1 2">
    <name type="scientific">Panagrolaimus sp. PS1159</name>
    <dbReference type="NCBI Taxonomy" id="55785"/>
    <lineage>
        <taxon>Eukaryota</taxon>
        <taxon>Metazoa</taxon>
        <taxon>Ecdysozoa</taxon>
        <taxon>Nematoda</taxon>
        <taxon>Chromadorea</taxon>
        <taxon>Rhabditida</taxon>
        <taxon>Tylenchina</taxon>
        <taxon>Panagrolaimomorpha</taxon>
        <taxon>Panagrolaimoidea</taxon>
        <taxon>Panagrolaimidae</taxon>
        <taxon>Panagrolaimus</taxon>
    </lineage>
</organism>
<sequence length="68" mass="7758">MKMMILVEEDNDKDIKCPIPVQHDVVNGVKIYPVGVIPPHYVSLRRGVWILPGMEANMLEPPYSNELK</sequence>
<dbReference type="WBParaSite" id="PS1159_v2.g11813.t1">
    <property type="protein sequence ID" value="PS1159_v2.g11813.t1"/>
    <property type="gene ID" value="PS1159_v2.g11813"/>
</dbReference>
<name>A0AC35EY13_9BILA</name>
<proteinExistence type="predicted"/>
<dbReference type="Proteomes" id="UP000887580">
    <property type="component" value="Unplaced"/>
</dbReference>
<evidence type="ECO:0000313" key="2">
    <source>
        <dbReference type="WBParaSite" id="PS1159_v2.g11813.t1"/>
    </source>
</evidence>
<evidence type="ECO:0000313" key="1">
    <source>
        <dbReference type="Proteomes" id="UP000887580"/>
    </source>
</evidence>
<protein>
    <submittedName>
        <fullName evidence="2">Uncharacterized protein</fullName>
    </submittedName>
</protein>
<reference evidence="2" key="1">
    <citation type="submission" date="2022-11" db="UniProtKB">
        <authorList>
            <consortium name="WormBaseParasite"/>
        </authorList>
    </citation>
    <scope>IDENTIFICATION</scope>
</reference>